<feature type="domain" description="Calcineurin-like phosphoesterase" evidence="5">
    <location>
        <begin position="217"/>
        <end position="436"/>
    </location>
</feature>
<dbReference type="Pfam" id="PF00149">
    <property type="entry name" value="Metallophos"/>
    <property type="match status" value="1"/>
</dbReference>
<dbReference type="InterPro" id="IPR029052">
    <property type="entry name" value="Metallo-depent_PP-like"/>
</dbReference>
<dbReference type="Gene3D" id="3.60.21.10">
    <property type="match status" value="1"/>
</dbReference>
<dbReference type="PANTHER" id="PTHR42988:SF2">
    <property type="entry name" value="CYCLIC NUCLEOTIDE PHOSPHODIESTERASE CBUA0032-RELATED"/>
    <property type="match status" value="1"/>
</dbReference>
<dbReference type="SUPFAM" id="SSF56300">
    <property type="entry name" value="Metallo-dependent phosphatases"/>
    <property type="match status" value="1"/>
</dbReference>
<keyword evidence="3" id="KW-0408">Iron</keyword>
<evidence type="ECO:0000256" key="4">
    <source>
        <dbReference type="ARBA" id="ARBA00025742"/>
    </source>
</evidence>
<dbReference type="STRING" id="1428628.WN71_009020"/>
<keyword evidence="2" id="KW-0378">Hydrolase</keyword>
<evidence type="ECO:0000256" key="2">
    <source>
        <dbReference type="ARBA" id="ARBA00022801"/>
    </source>
</evidence>
<sequence>MGSRFDLSASAVVAHLLATDREPRRLEGYGMSDFLGAVSRGNLFTSSSRSFGDDLRDRANDSMRRLQREQNTSAVLSGSSVRRVLEPLTEVLSRYQVVVLPIGSADHQRQLNELAREAARGPGRGHLVLMPTLYEPKANARVLDPDEGVSDALKRRDEWPGAIFAVRGEASFFLPLEAACRTVTELSARDGEVRSVVRQARVESEHGAAAARRGRRRLLHLSDLHLGARQPNGLGQFLQYAVARFEPLDRVVITGDLFHQPRREHRQQYTQFESQLRKLTPVDPIVVPGNHDQRILGTRIGLLGRWRNQLADLRWNSGHVYDQNAGIVFLCFDSSRTGSAARGGIGNDQFVDVATGYDAAQQGASFDDCLRIAVLHHHPYPYPLAGEVPVIDSGSDRRRWSAVRERLLEMVDAEQFLAWCAARDVSLVLHGHRHRPRLVNDRIATGDRTRPEHSLLTVGCGASLGAGGGPLSFNVIDWNQATGSWSVDFQISENDARGFRSVAVQAASGRDVRDGRIRRAGRREEGRPYG</sequence>
<evidence type="ECO:0000256" key="1">
    <source>
        <dbReference type="ARBA" id="ARBA00022723"/>
    </source>
</evidence>
<comment type="similarity">
    <text evidence="4">Belongs to the cyclic nucleotide phosphodiesterase class-III family.</text>
</comment>
<evidence type="ECO:0000259" key="5">
    <source>
        <dbReference type="Pfam" id="PF00149"/>
    </source>
</evidence>
<dbReference type="GO" id="GO:0046872">
    <property type="term" value="F:metal ion binding"/>
    <property type="evidence" value="ECO:0007669"/>
    <property type="project" value="UniProtKB-KW"/>
</dbReference>
<dbReference type="AlphaFoldDB" id="A0A1J4P0A6"/>
<name>A0A1J4P0A6_9ACTN</name>
<evidence type="ECO:0000313" key="7">
    <source>
        <dbReference type="Proteomes" id="UP000034196"/>
    </source>
</evidence>
<dbReference type="InterPro" id="IPR050884">
    <property type="entry name" value="CNP_phosphodiesterase-III"/>
</dbReference>
<dbReference type="RefSeq" id="WP_046591515.1">
    <property type="nucleotide sequence ID" value="NZ_LAVA02000018.1"/>
</dbReference>
<dbReference type="EMBL" id="LAVA02000018">
    <property type="protein sequence ID" value="OIJ68175.1"/>
    <property type="molecule type" value="Genomic_DNA"/>
</dbReference>
<dbReference type="InterPro" id="IPR004843">
    <property type="entry name" value="Calcineurin-like_PHP"/>
</dbReference>
<dbReference type="GO" id="GO:0016787">
    <property type="term" value="F:hydrolase activity"/>
    <property type="evidence" value="ECO:0007669"/>
    <property type="project" value="UniProtKB-KW"/>
</dbReference>
<evidence type="ECO:0000256" key="3">
    <source>
        <dbReference type="ARBA" id="ARBA00023004"/>
    </source>
</evidence>
<comment type="caution">
    <text evidence="6">The sequence shown here is derived from an EMBL/GenBank/DDBJ whole genome shotgun (WGS) entry which is preliminary data.</text>
</comment>
<gene>
    <name evidence="6" type="ORF">WN71_009020</name>
</gene>
<protein>
    <recommendedName>
        <fullName evidence="5">Calcineurin-like phosphoesterase domain-containing protein</fullName>
    </recommendedName>
</protein>
<keyword evidence="7" id="KW-1185">Reference proteome</keyword>
<reference evidence="6" key="1">
    <citation type="submission" date="2016-10" db="EMBL/GenBank/DDBJ databases">
        <title>Genome sequence of Streptomyces mangrovisoli MUSC 149.</title>
        <authorList>
            <person name="Lee L.-H."/>
            <person name="Ser H.-L."/>
        </authorList>
    </citation>
    <scope>NUCLEOTIDE SEQUENCE [LARGE SCALE GENOMIC DNA]</scope>
    <source>
        <strain evidence="6">MUSC 149</strain>
    </source>
</reference>
<dbReference type="Proteomes" id="UP000034196">
    <property type="component" value="Unassembled WGS sequence"/>
</dbReference>
<dbReference type="PANTHER" id="PTHR42988">
    <property type="entry name" value="PHOSPHOHYDROLASE"/>
    <property type="match status" value="1"/>
</dbReference>
<dbReference type="OrthoDB" id="9811542at2"/>
<proteinExistence type="inferred from homology"/>
<evidence type="ECO:0000313" key="6">
    <source>
        <dbReference type="EMBL" id="OIJ68175.1"/>
    </source>
</evidence>
<organism evidence="6 7">
    <name type="scientific">Streptomyces mangrovisoli</name>
    <dbReference type="NCBI Taxonomy" id="1428628"/>
    <lineage>
        <taxon>Bacteria</taxon>
        <taxon>Bacillati</taxon>
        <taxon>Actinomycetota</taxon>
        <taxon>Actinomycetes</taxon>
        <taxon>Kitasatosporales</taxon>
        <taxon>Streptomycetaceae</taxon>
        <taxon>Streptomyces</taxon>
    </lineage>
</organism>
<accession>A0A1J4P0A6</accession>
<keyword evidence="1" id="KW-0479">Metal-binding</keyword>